<dbReference type="AlphaFoldDB" id="A0A0C3B5H9"/>
<evidence type="ECO:0000256" key="1">
    <source>
        <dbReference type="ARBA" id="ARBA00008306"/>
    </source>
</evidence>
<keyword evidence="3" id="KW-1133">Transmembrane helix</keyword>
<dbReference type="Pfam" id="PF02582">
    <property type="entry name" value="DUF155"/>
    <property type="match status" value="1"/>
</dbReference>
<reference evidence="6" key="2">
    <citation type="submission" date="2015-01" db="EMBL/GenBank/DDBJ databases">
        <title>Evolutionary Origins and Diversification of the Mycorrhizal Mutualists.</title>
        <authorList>
            <consortium name="DOE Joint Genome Institute"/>
            <consortium name="Mycorrhizal Genomics Consortium"/>
            <person name="Kohler A."/>
            <person name="Kuo A."/>
            <person name="Nagy L.G."/>
            <person name="Floudas D."/>
            <person name="Copeland A."/>
            <person name="Barry K.W."/>
            <person name="Cichocki N."/>
            <person name="Veneault-Fourrey C."/>
            <person name="LaButti K."/>
            <person name="Lindquist E.A."/>
            <person name="Lipzen A."/>
            <person name="Lundell T."/>
            <person name="Morin E."/>
            <person name="Murat C."/>
            <person name="Riley R."/>
            <person name="Ohm R."/>
            <person name="Sun H."/>
            <person name="Tunlid A."/>
            <person name="Henrissat B."/>
            <person name="Grigoriev I.V."/>
            <person name="Hibbett D.S."/>
            <person name="Martin F."/>
        </authorList>
    </citation>
    <scope>NUCLEOTIDE SEQUENCE [LARGE SCALE GENOMIC DNA]</scope>
    <source>
        <strain evidence="6">MAFF 305830</strain>
    </source>
</reference>
<comment type="similarity">
    <text evidence="1">Belongs to the RMD1/sif2 family.</text>
</comment>
<keyword evidence="3" id="KW-0472">Membrane</keyword>
<dbReference type="EMBL" id="KN824304">
    <property type="protein sequence ID" value="KIM26721.1"/>
    <property type="molecule type" value="Genomic_DNA"/>
</dbReference>
<feature type="compositionally biased region" description="Low complexity" evidence="2">
    <location>
        <begin position="35"/>
        <end position="54"/>
    </location>
</feature>
<proteinExistence type="inferred from homology"/>
<evidence type="ECO:0000259" key="4">
    <source>
        <dbReference type="Pfam" id="PF02582"/>
    </source>
</evidence>
<name>A0A0C3B5H9_SERVB</name>
<sequence>MNSRQRSIFSTRRPLPTISESPTAGGQPSTSPTNSSQYGSTTSLSSALAKSSATFQKLTRPPLSSSATFAPGLKPATIKPRTSKTSQKHVALPTAAQDAPLPSMLDALDLSVEIPVSDASEEVEDLSSEGPFEEHGEPQTRRGKQRRDRTGERSGIDNAFRTRTVGEQLTPEQRDDMGYQRLTAYYCCEEFKMSLLSGFLKREHAVSPRLYDDAIYALYHLPLLPGYQPNVNIRSCITDKAAQAKLVLSLITEAEESGYHDAYFPASTLSTSGGSGSSTPVKRDGFIETAFPAATSLTSLIANKALRRENGTQHRSATAPPGGVTASPGRVKRRFPKAHIAQRRLLGVEDHPVAEAIFFQYGVVVFFGFSQRQELDILDDLVKRGIMVGEKTIGEKKQYEIESFHFEYDPSAPTPRIYNDFFTFKSPSHLLKLAIAHAIAQSTVLAVHETASFNLLSSPNTLSIPLQLATNGIIKMKRRVALRLTGQLFQMRQNINLSSNVLDVPELFWSEASLKGLYDAVREYLEVDQRVKVLNEKLASVGDLLDVIHDHLNNDAMERITLIIIWLIVVACLVELGELLARWVLAASASSRLQAQIIANRAEVFRILEDAGL</sequence>
<feature type="region of interest" description="Disordered" evidence="2">
    <location>
        <begin position="1"/>
        <end position="97"/>
    </location>
</feature>
<feature type="compositionally biased region" description="Polar residues" evidence="2">
    <location>
        <begin position="1"/>
        <end position="10"/>
    </location>
</feature>
<dbReference type="PANTHER" id="PTHR16255:SF4">
    <property type="entry name" value="SPORULATION PROTEIN RMD8"/>
    <property type="match status" value="1"/>
</dbReference>
<feature type="region of interest" description="Disordered" evidence="2">
    <location>
        <begin position="309"/>
        <end position="330"/>
    </location>
</feature>
<dbReference type="InterPro" id="IPR003734">
    <property type="entry name" value="DUF155"/>
</dbReference>
<keyword evidence="6" id="KW-1185">Reference proteome</keyword>
<evidence type="ECO:0000256" key="3">
    <source>
        <dbReference type="SAM" id="Phobius"/>
    </source>
</evidence>
<reference evidence="5 6" key="1">
    <citation type="submission" date="2014-04" db="EMBL/GenBank/DDBJ databases">
        <authorList>
            <consortium name="DOE Joint Genome Institute"/>
            <person name="Kuo A."/>
            <person name="Zuccaro A."/>
            <person name="Kohler A."/>
            <person name="Nagy L.G."/>
            <person name="Floudas D."/>
            <person name="Copeland A."/>
            <person name="Barry K.W."/>
            <person name="Cichocki N."/>
            <person name="Veneault-Fourrey C."/>
            <person name="LaButti K."/>
            <person name="Lindquist E.A."/>
            <person name="Lipzen A."/>
            <person name="Lundell T."/>
            <person name="Morin E."/>
            <person name="Murat C."/>
            <person name="Sun H."/>
            <person name="Tunlid A."/>
            <person name="Henrissat B."/>
            <person name="Grigoriev I.V."/>
            <person name="Hibbett D.S."/>
            <person name="Martin F."/>
            <person name="Nordberg H.P."/>
            <person name="Cantor M.N."/>
            <person name="Hua S.X."/>
        </authorList>
    </citation>
    <scope>NUCLEOTIDE SEQUENCE [LARGE SCALE GENOMIC DNA]</scope>
    <source>
        <strain evidence="5 6">MAFF 305830</strain>
    </source>
</reference>
<dbReference type="InterPro" id="IPR051624">
    <property type="entry name" value="RMD1/Sad1-interacting"/>
</dbReference>
<dbReference type="HOGENOM" id="CLU_011220_3_1_1"/>
<organism evidence="5 6">
    <name type="scientific">Serendipita vermifera MAFF 305830</name>
    <dbReference type="NCBI Taxonomy" id="933852"/>
    <lineage>
        <taxon>Eukaryota</taxon>
        <taxon>Fungi</taxon>
        <taxon>Dikarya</taxon>
        <taxon>Basidiomycota</taxon>
        <taxon>Agaricomycotina</taxon>
        <taxon>Agaricomycetes</taxon>
        <taxon>Sebacinales</taxon>
        <taxon>Serendipitaceae</taxon>
        <taxon>Serendipita</taxon>
    </lineage>
</organism>
<evidence type="ECO:0000313" key="6">
    <source>
        <dbReference type="Proteomes" id="UP000054097"/>
    </source>
</evidence>
<feature type="compositionally biased region" description="Polar residues" evidence="2">
    <location>
        <begin position="18"/>
        <end position="34"/>
    </location>
</feature>
<evidence type="ECO:0000256" key="2">
    <source>
        <dbReference type="SAM" id="MobiDB-lite"/>
    </source>
</evidence>
<dbReference type="OrthoDB" id="18302at2759"/>
<feature type="transmembrane region" description="Helical" evidence="3">
    <location>
        <begin position="563"/>
        <end position="585"/>
    </location>
</feature>
<dbReference type="GO" id="GO:0005739">
    <property type="term" value="C:mitochondrion"/>
    <property type="evidence" value="ECO:0007669"/>
    <property type="project" value="UniProtKB-ARBA"/>
</dbReference>
<feature type="region of interest" description="Disordered" evidence="2">
    <location>
        <begin position="118"/>
        <end position="156"/>
    </location>
</feature>
<evidence type="ECO:0000313" key="5">
    <source>
        <dbReference type="EMBL" id="KIM26721.1"/>
    </source>
</evidence>
<protein>
    <recommendedName>
        <fullName evidence="4">DUF155 domain-containing protein</fullName>
    </recommendedName>
</protein>
<gene>
    <name evidence="5" type="ORF">M408DRAFT_330474</name>
</gene>
<dbReference type="Proteomes" id="UP000054097">
    <property type="component" value="Unassembled WGS sequence"/>
</dbReference>
<feature type="domain" description="DUF155" evidence="4">
    <location>
        <begin position="357"/>
        <end position="535"/>
    </location>
</feature>
<keyword evidence="3" id="KW-0812">Transmembrane</keyword>
<accession>A0A0C3B5H9</accession>
<dbReference type="PANTHER" id="PTHR16255">
    <property type="entry name" value="REQUIRED FOR MEIOTIC NUCLEAR DIVISION PROTEIN 1 HOMOLOG"/>
    <property type="match status" value="1"/>
</dbReference>